<dbReference type="GO" id="GO:0005525">
    <property type="term" value="F:GTP binding"/>
    <property type="evidence" value="ECO:0007669"/>
    <property type="project" value="InterPro"/>
</dbReference>
<dbReference type="SMART" id="SM00176">
    <property type="entry name" value="RAN"/>
    <property type="match status" value="1"/>
</dbReference>
<dbReference type="PROSITE" id="PS51419">
    <property type="entry name" value="RAB"/>
    <property type="match status" value="1"/>
</dbReference>
<dbReference type="AlphaFoldDB" id="A0A024FVJ3"/>
<evidence type="ECO:0000256" key="1">
    <source>
        <dbReference type="ARBA" id="ARBA00022741"/>
    </source>
</evidence>
<sequence length="196" mass="22294">MSKEHIVPISALAAPIRGTSPALEREYLQPQRLKIISMGNLGAGKSCMIKRFCEEKFVSKYISTIGIDYGVKSLIISDREVRVNFWDFSGQDEFLHVRNEFYKDAQGALLVYDVTSRPSFEALNHWIEEAVKFGIERYSCIVCGNKIDKMHRVVTEDEGKVFARSKGWEYFETSACTGVNINSAFTKLFQQVLNSD</sequence>
<dbReference type="PROSITE" id="PS51421">
    <property type="entry name" value="RAS"/>
    <property type="match status" value="1"/>
</dbReference>
<dbReference type="InterPro" id="IPR027417">
    <property type="entry name" value="P-loop_NTPase"/>
</dbReference>
<dbReference type="CDD" id="cd04119">
    <property type="entry name" value="RJL"/>
    <property type="match status" value="1"/>
</dbReference>
<proteinExistence type="predicted"/>
<keyword evidence="1" id="KW-0547">Nucleotide-binding</keyword>
<dbReference type="InterPro" id="IPR001806">
    <property type="entry name" value="Small_GTPase"/>
</dbReference>
<dbReference type="PANTHER" id="PTHR47978">
    <property type="match status" value="1"/>
</dbReference>
<dbReference type="GO" id="GO:0003924">
    <property type="term" value="F:GTPase activity"/>
    <property type="evidence" value="ECO:0007669"/>
    <property type="project" value="InterPro"/>
</dbReference>
<dbReference type="FunFam" id="3.40.50.300:FF:001447">
    <property type="entry name" value="Ras-related protein Rab-1B"/>
    <property type="match status" value="1"/>
</dbReference>
<dbReference type="Pfam" id="PF00071">
    <property type="entry name" value="Ras"/>
    <property type="match status" value="1"/>
</dbReference>
<dbReference type="Proteomes" id="UP000053237">
    <property type="component" value="Unassembled WGS sequence"/>
</dbReference>
<dbReference type="SMART" id="SM00173">
    <property type="entry name" value="RAS"/>
    <property type="match status" value="1"/>
</dbReference>
<dbReference type="OrthoDB" id="9989112at2759"/>
<name>A0A024FVJ3_9STRA</name>
<comment type="caution">
    <text evidence="2">The sequence shown here is derived from an EMBL/GenBank/DDBJ whole genome shotgun (WGS) entry which is preliminary data.</text>
</comment>
<dbReference type="SUPFAM" id="SSF52540">
    <property type="entry name" value="P-loop containing nucleoside triphosphate hydrolases"/>
    <property type="match status" value="1"/>
</dbReference>
<reference evidence="2 3" key="1">
    <citation type="submission" date="2012-05" db="EMBL/GenBank/DDBJ databases">
        <title>Recombination and specialization in a pathogen metapopulation.</title>
        <authorList>
            <person name="Gardiner A."/>
            <person name="Kemen E."/>
            <person name="Schultz-Larsen T."/>
            <person name="MacLean D."/>
            <person name="Van Oosterhout C."/>
            <person name="Jones J.D.G."/>
        </authorList>
    </citation>
    <scope>NUCLEOTIDE SEQUENCE [LARGE SCALE GENOMIC DNA]</scope>
    <source>
        <strain evidence="2 3">Ac Nc2</strain>
    </source>
</reference>
<gene>
    <name evidence="2" type="ORF">BN9_124530</name>
</gene>
<keyword evidence="3" id="KW-1185">Reference proteome</keyword>
<dbReference type="SMART" id="SM00175">
    <property type="entry name" value="RAB"/>
    <property type="match status" value="1"/>
</dbReference>
<evidence type="ECO:0000313" key="2">
    <source>
        <dbReference type="EMBL" id="CCI11145.1"/>
    </source>
</evidence>
<dbReference type="NCBIfam" id="TIGR00231">
    <property type="entry name" value="small_GTP"/>
    <property type="match status" value="1"/>
</dbReference>
<dbReference type="InParanoid" id="A0A024FVJ3"/>
<organism evidence="2 3">
    <name type="scientific">Albugo candida</name>
    <dbReference type="NCBI Taxonomy" id="65357"/>
    <lineage>
        <taxon>Eukaryota</taxon>
        <taxon>Sar</taxon>
        <taxon>Stramenopiles</taxon>
        <taxon>Oomycota</taxon>
        <taxon>Peronosporomycetes</taxon>
        <taxon>Albuginales</taxon>
        <taxon>Albuginaceae</taxon>
        <taxon>Albugo</taxon>
    </lineage>
</organism>
<dbReference type="EMBL" id="CAIX01000569">
    <property type="protein sequence ID" value="CCI11145.1"/>
    <property type="molecule type" value="Genomic_DNA"/>
</dbReference>
<dbReference type="Gene3D" id="3.40.50.300">
    <property type="entry name" value="P-loop containing nucleotide triphosphate hydrolases"/>
    <property type="match status" value="1"/>
</dbReference>
<protein>
    <submittedName>
        <fullName evidence="2">Uncharacterized protein</fullName>
    </submittedName>
</protein>
<dbReference type="PRINTS" id="PR00449">
    <property type="entry name" value="RASTRNSFRMNG"/>
</dbReference>
<accession>A0A024FVJ3</accession>
<dbReference type="STRING" id="65357.A0A024FVJ3"/>
<dbReference type="InterPro" id="IPR005225">
    <property type="entry name" value="Small_GTP-bd"/>
</dbReference>
<dbReference type="SMART" id="SM00174">
    <property type="entry name" value="RHO"/>
    <property type="match status" value="1"/>
</dbReference>
<evidence type="ECO:0000313" key="3">
    <source>
        <dbReference type="Proteomes" id="UP000053237"/>
    </source>
</evidence>